<keyword evidence="8" id="KW-1185">Reference proteome</keyword>
<dbReference type="Pfam" id="PF07738">
    <property type="entry name" value="Sad1_UNC"/>
    <property type="match status" value="1"/>
</dbReference>
<evidence type="ECO:0000256" key="3">
    <source>
        <dbReference type="ARBA" id="ARBA00022989"/>
    </source>
</evidence>
<sequence length="369" mass="41087">MSARNAFCCVNAGNCPSVPAGCHQRFSYHKLIKPFAFCVITSMLAMTVSHLCDKYSASASLKIIKADLGNLRSHLGTLSLEVKNVMEMRDELKSKLKEVGSVIPKMSEAILNLRNEVSEEMSLHTKNLLKALSPETVRNMVKNELQTYDADKTGRTDYALESSGGAILSIRDTEPYSTGAPVLNLFGIPLCQQQNTPRAMIQTGVLPGECWAFKGSSGSVVIRLLGHVHVSGVSLEHISSLISPTGETATAPKDFSVWGLSDLDDKKPFSFGSFMYDNTGSPLQYFEVQNRVKKAYDIIEVKVHSNSGNPEYTCIYRIRVHGTLSETYQVRENHIFSKILLFSYFKSDINKKSSFRIREKLLFNVTENY</sequence>
<evidence type="ECO:0000256" key="4">
    <source>
        <dbReference type="ARBA" id="ARBA00023054"/>
    </source>
</evidence>
<evidence type="ECO:0000259" key="6">
    <source>
        <dbReference type="PROSITE" id="PS51469"/>
    </source>
</evidence>
<dbReference type="Gene3D" id="2.60.120.260">
    <property type="entry name" value="Galactose-binding domain-like"/>
    <property type="match status" value="1"/>
</dbReference>
<evidence type="ECO:0000256" key="1">
    <source>
        <dbReference type="ARBA" id="ARBA00004370"/>
    </source>
</evidence>
<dbReference type="EMBL" id="JAANHZ010000795">
    <property type="protein sequence ID" value="KAG5306933.1"/>
    <property type="molecule type" value="Genomic_DNA"/>
</dbReference>
<evidence type="ECO:0000313" key="7">
    <source>
        <dbReference type="EMBL" id="KAG5306933.1"/>
    </source>
</evidence>
<evidence type="ECO:0000313" key="8">
    <source>
        <dbReference type="Proteomes" id="UP000667349"/>
    </source>
</evidence>
<keyword evidence="4" id="KW-0175">Coiled coil</keyword>
<dbReference type="InterPro" id="IPR045119">
    <property type="entry name" value="SUN1-5"/>
</dbReference>
<comment type="caution">
    <text evidence="7">The sequence shown here is derived from an EMBL/GenBank/DDBJ whole genome shotgun (WGS) entry which is preliminary data.</text>
</comment>
<protein>
    <submittedName>
        <fullName evidence="7">SUN2 protein</fullName>
    </submittedName>
</protein>
<proteinExistence type="predicted"/>
<dbReference type="PROSITE" id="PS51469">
    <property type="entry name" value="SUN"/>
    <property type="match status" value="1"/>
</dbReference>
<dbReference type="PANTHER" id="PTHR12911:SF8">
    <property type="entry name" value="KLAROID PROTEIN-RELATED"/>
    <property type="match status" value="1"/>
</dbReference>
<gene>
    <name evidence="7" type="primary">Sun2</name>
    <name evidence="7" type="ORF">G6Z75_0001350</name>
</gene>
<name>A0A836JC09_9HYME</name>
<keyword evidence="5" id="KW-0472">Membrane</keyword>
<dbReference type="PANTHER" id="PTHR12911">
    <property type="entry name" value="SAD1/UNC-84-LIKE PROTEIN-RELATED"/>
    <property type="match status" value="1"/>
</dbReference>
<dbReference type="InterPro" id="IPR012919">
    <property type="entry name" value="SUN_dom"/>
</dbReference>
<feature type="domain" description="SUN" evidence="6">
    <location>
        <begin position="164"/>
        <end position="325"/>
    </location>
</feature>
<dbReference type="Proteomes" id="UP000667349">
    <property type="component" value="Unassembled WGS sequence"/>
</dbReference>
<feature type="non-terminal residue" evidence="7">
    <location>
        <position position="369"/>
    </location>
</feature>
<reference evidence="7" key="1">
    <citation type="submission" date="2020-02" db="EMBL/GenBank/DDBJ databases">
        <title>Relaxed selection underlies rapid genomic changes in the transitions from sociality to social parasitism in ants.</title>
        <authorList>
            <person name="Bi X."/>
        </authorList>
    </citation>
    <scope>NUCLEOTIDE SEQUENCE</scope>
    <source>
        <strain evidence="7">BGI-DK2013a</strain>
        <tissue evidence="7">Whole body</tissue>
    </source>
</reference>
<feature type="non-terminal residue" evidence="7">
    <location>
        <position position="1"/>
    </location>
</feature>
<keyword evidence="3" id="KW-1133">Transmembrane helix</keyword>
<organism evidence="7 8">
    <name type="scientific">Acromyrmex insinuator</name>
    <dbReference type="NCBI Taxonomy" id="230686"/>
    <lineage>
        <taxon>Eukaryota</taxon>
        <taxon>Metazoa</taxon>
        <taxon>Ecdysozoa</taxon>
        <taxon>Arthropoda</taxon>
        <taxon>Hexapoda</taxon>
        <taxon>Insecta</taxon>
        <taxon>Pterygota</taxon>
        <taxon>Neoptera</taxon>
        <taxon>Endopterygota</taxon>
        <taxon>Hymenoptera</taxon>
        <taxon>Apocrita</taxon>
        <taxon>Aculeata</taxon>
        <taxon>Formicoidea</taxon>
        <taxon>Formicidae</taxon>
        <taxon>Myrmicinae</taxon>
        <taxon>Acromyrmex</taxon>
    </lineage>
</organism>
<keyword evidence="2" id="KW-0812">Transmembrane</keyword>
<dbReference type="AlphaFoldDB" id="A0A836JC09"/>
<evidence type="ECO:0000256" key="5">
    <source>
        <dbReference type="ARBA" id="ARBA00023136"/>
    </source>
</evidence>
<accession>A0A836JC09</accession>
<evidence type="ECO:0000256" key="2">
    <source>
        <dbReference type="ARBA" id="ARBA00022692"/>
    </source>
</evidence>
<comment type="subcellular location">
    <subcellularLocation>
        <location evidence="1">Membrane</location>
    </subcellularLocation>
</comment>
<dbReference type="GO" id="GO:0043495">
    <property type="term" value="F:protein-membrane adaptor activity"/>
    <property type="evidence" value="ECO:0007669"/>
    <property type="project" value="TreeGrafter"/>
</dbReference>
<dbReference type="GO" id="GO:0034993">
    <property type="term" value="C:meiotic nuclear membrane microtubule tethering complex"/>
    <property type="evidence" value="ECO:0007669"/>
    <property type="project" value="TreeGrafter"/>
</dbReference>
<dbReference type="FunFam" id="2.60.120.260:FF:000009">
    <property type="entry name" value="SUN domain-containing protein 1 isoform X1"/>
    <property type="match status" value="1"/>
</dbReference>